<feature type="transmembrane region" description="Helical" evidence="6">
    <location>
        <begin position="238"/>
        <end position="261"/>
    </location>
</feature>
<evidence type="ECO:0000256" key="1">
    <source>
        <dbReference type="ARBA" id="ARBA00004651"/>
    </source>
</evidence>
<feature type="transmembrane region" description="Helical" evidence="6">
    <location>
        <begin position="273"/>
        <end position="293"/>
    </location>
</feature>
<keyword evidence="3 6" id="KW-0812">Transmembrane</keyword>
<dbReference type="Pfam" id="PF13567">
    <property type="entry name" value="DUF4131"/>
    <property type="match status" value="1"/>
</dbReference>
<dbReference type="InterPro" id="IPR052159">
    <property type="entry name" value="Competence_DNA_uptake"/>
</dbReference>
<feature type="transmembrane region" description="Helical" evidence="6">
    <location>
        <begin position="449"/>
        <end position="471"/>
    </location>
</feature>
<organism evidence="8 9">
    <name type="scientific">Crenobacter luteus</name>
    <dbReference type="NCBI Taxonomy" id="1452487"/>
    <lineage>
        <taxon>Bacteria</taxon>
        <taxon>Pseudomonadati</taxon>
        <taxon>Pseudomonadota</taxon>
        <taxon>Betaproteobacteria</taxon>
        <taxon>Neisseriales</taxon>
        <taxon>Neisseriaceae</taxon>
        <taxon>Crenobacter</taxon>
    </lineage>
</organism>
<dbReference type="GO" id="GO:0030420">
    <property type="term" value="P:establishment of competence for transformation"/>
    <property type="evidence" value="ECO:0007669"/>
    <property type="project" value="InterPro"/>
</dbReference>
<feature type="transmembrane region" description="Helical" evidence="6">
    <location>
        <begin position="49"/>
        <end position="66"/>
    </location>
</feature>
<keyword evidence="5 6" id="KW-0472">Membrane</keyword>
<feature type="transmembrane region" description="Helical" evidence="6">
    <location>
        <begin position="300"/>
        <end position="322"/>
    </location>
</feature>
<keyword evidence="4 6" id="KW-1133">Transmembrane helix</keyword>
<dbReference type="EMBL" id="LQQU01000015">
    <property type="protein sequence ID" value="KZE33323.1"/>
    <property type="molecule type" value="Genomic_DNA"/>
</dbReference>
<proteinExistence type="predicted"/>
<evidence type="ECO:0000256" key="5">
    <source>
        <dbReference type="ARBA" id="ARBA00023136"/>
    </source>
</evidence>
<evidence type="ECO:0000256" key="4">
    <source>
        <dbReference type="ARBA" id="ARBA00022989"/>
    </source>
</evidence>
<feature type="transmembrane region" description="Helical" evidence="6">
    <location>
        <begin position="334"/>
        <end position="354"/>
    </location>
</feature>
<reference evidence="9" key="1">
    <citation type="submission" date="2016-01" db="EMBL/GenBank/DDBJ databases">
        <title>Draft genome of Chromobacterium sp. F49.</title>
        <authorList>
            <person name="Hong K.W."/>
        </authorList>
    </citation>
    <scope>NUCLEOTIDE SEQUENCE [LARGE SCALE GENOMIC DNA]</scope>
    <source>
        <strain evidence="9">CN10</strain>
    </source>
</reference>
<keyword evidence="2" id="KW-1003">Cell membrane</keyword>
<dbReference type="SUPFAM" id="SSF56281">
    <property type="entry name" value="Metallo-hydrolase/oxidoreductase"/>
    <property type="match status" value="1"/>
</dbReference>
<evidence type="ECO:0000256" key="3">
    <source>
        <dbReference type="ARBA" id="ARBA00022692"/>
    </source>
</evidence>
<dbReference type="Pfam" id="PF00753">
    <property type="entry name" value="Lactamase_B"/>
    <property type="match status" value="1"/>
</dbReference>
<dbReference type="InterPro" id="IPR036866">
    <property type="entry name" value="RibonucZ/Hydroxyglut_hydro"/>
</dbReference>
<dbReference type="AlphaFoldDB" id="A0A161SBH5"/>
<dbReference type="PANTHER" id="PTHR30619">
    <property type="entry name" value="DNA INTERNALIZATION/COMPETENCE PROTEIN COMEC/REC2"/>
    <property type="match status" value="1"/>
</dbReference>
<protein>
    <recommendedName>
        <fullName evidence="7">Metallo-beta-lactamase domain-containing protein</fullName>
    </recommendedName>
</protein>
<dbReference type="RefSeq" id="WP_066611237.1">
    <property type="nucleotide sequence ID" value="NZ_LQQU01000015.1"/>
</dbReference>
<dbReference type="GO" id="GO:0005886">
    <property type="term" value="C:plasma membrane"/>
    <property type="evidence" value="ECO:0007669"/>
    <property type="project" value="UniProtKB-SubCell"/>
</dbReference>
<gene>
    <name evidence="8" type="ORF">AVW16_09180</name>
</gene>
<name>A0A161SBH5_9NEIS</name>
<sequence>MRLTPLPLAALIAGLLIVAFLPALPDWRLAVGVAVAAAAATPMASRWKTTATALALFALGVGWAAWRAETRLAEALPAALEGVPLSVAGTVRGFAQTRDWGSRLVFDVETAEAPLPSRLLLSDYRGGDWPPGSRWRLTVRLRRAHGTLNDAGFDAEAWLWSEGLLATGTVGRGRQRLADALDPLARVDRVRDTLWQRIRATLGDTPAAALVGALTVGQQQAIAPAQWRQFAATGLTHLVSISGLHVTLLAALVGALAHRLACLRPSPRAPPRVLATLAGLAAACGYALLAGWSVPTQRSLYMLAAFGLALVAARGLSAWSAWSLALAAVLAIDPFAALAPGLWLSFGLVGALLARNVGRRAPRGKARGFADAQWAASLASVAPLAAFFGSLPWVSPLANAVAIPLVSGLLTPLALAALALPFDAPLLAAGMLAEGFLAAVDAASRLPAVTLAAAPWPLVALALAGTAWALAPPAVPGRVFGLACVVPLLAYRPAAPDDGHFRARLVDVGQGLALLVETRRHALLYDTGAGEAARTLAPALAGWGVDALDALVLSHHDADHDGAAASLVAQLPVARLYAGQPETTRALPLAAAHCADGLAWDWDGVRFAFLTPGAPPDAGDNAKSCVLRVAARDGAALLVAGDLPAEREAALVEKHGGALDSTVLVVPHHGSRTSGSAALLTAVAPRWAWIGVGYRNRYRHPHPGVLARLDAHGVRVARSDRDGALDWRSDAPDALGRAAERHARYWRLTRRDDATAAR</sequence>
<dbReference type="Gene3D" id="3.60.15.10">
    <property type="entry name" value="Ribonuclease Z/Hydroxyacylglutathione hydrolase-like"/>
    <property type="match status" value="1"/>
</dbReference>
<dbReference type="NCBIfam" id="TIGR00361">
    <property type="entry name" value="ComEC_Rec2"/>
    <property type="match status" value="1"/>
</dbReference>
<dbReference type="NCBIfam" id="TIGR00360">
    <property type="entry name" value="ComEC_N-term"/>
    <property type="match status" value="1"/>
</dbReference>
<comment type="caution">
    <text evidence="8">The sequence shown here is derived from an EMBL/GenBank/DDBJ whole genome shotgun (WGS) entry which is preliminary data.</text>
</comment>
<dbReference type="PANTHER" id="PTHR30619:SF1">
    <property type="entry name" value="RECOMBINATION PROTEIN 2"/>
    <property type="match status" value="1"/>
</dbReference>
<dbReference type="STRING" id="1452487.AVW16_09180"/>
<evidence type="ECO:0000259" key="7">
    <source>
        <dbReference type="SMART" id="SM00849"/>
    </source>
</evidence>
<evidence type="ECO:0000313" key="8">
    <source>
        <dbReference type="EMBL" id="KZE33323.1"/>
    </source>
</evidence>
<feature type="domain" description="Metallo-beta-lactamase" evidence="7">
    <location>
        <begin position="510"/>
        <end position="694"/>
    </location>
</feature>
<evidence type="ECO:0000256" key="2">
    <source>
        <dbReference type="ARBA" id="ARBA00022475"/>
    </source>
</evidence>
<dbReference type="InterPro" id="IPR004797">
    <property type="entry name" value="Competence_ComEC/Rec2"/>
</dbReference>
<feature type="transmembrane region" description="Helical" evidence="6">
    <location>
        <begin position="374"/>
        <end position="394"/>
    </location>
</feature>
<dbReference type="Pfam" id="PF03772">
    <property type="entry name" value="Competence"/>
    <property type="match status" value="1"/>
</dbReference>
<dbReference type="InterPro" id="IPR001279">
    <property type="entry name" value="Metallo-B-lactamas"/>
</dbReference>
<dbReference type="SMART" id="SM00849">
    <property type="entry name" value="Lactamase_B"/>
    <property type="match status" value="1"/>
</dbReference>
<dbReference type="Proteomes" id="UP000076625">
    <property type="component" value="Unassembled WGS sequence"/>
</dbReference>
<comment type="subcellular location">
    <subcellularLocation>
        <location evidence="1">Cell membrane</location>
        <topology evidence="1">Multi-pass membrane protein</topology>
    </subcellularLocation>
</comment>
<keyword evidence="9" id="KW-1185">Reference proteome</keyword>
<dbReference type="OrthoDB" id="9761531at2"/>
<dbReference type="CDD" id="cd07731">
    <property type="entry name" value="ComA-like_MBL-fold"/>
    <property type="match status" value="1"/>
</dbReference>
<dbReference type="InterPro" id="IPR004477">
    <property type="entry name" value="ComEC_N"/>
</dbReference>
<evidence type="ECO:0000256" key="6">
    <source>
        <dbReference type="SAM" id="Phobius"/>
    </source>
</evidence>
<dbReference type="InterPro" id="IPR025405">
    <property type="entry name" value="DUF4131"/>
</dbReference>
<accession>A0A161SBH5</accession>
<dbReference type="InterPro" id="IPR035681">
    <property type="entry name" value="ComA-like_MBL"/>
</dbReference>
<evidence type="ECO:0000313" key="9">
    <source>
        <dbReference type="Proteomes" id="UP000076625"/>
    </source>
</evidence>